<proteinExistence type="predicted"/>
<dbReference type="AlphaFoldDB" id="A0AAD7E3R4"/>
<protein>
    <submittedName>
        <fullName evidence="1">Uncharacterized protein</fullName>
    </submittedName>
</protein>
<evidence type="ECO:0000313" key="1">
    <source>
        <dbReference type="EMBL" id="KAJ7227008.1"/>
    </source>
</evidence>
<accession>A0AAD7E3R4</accession>
<dbReference type="Proteomes" id="UP001219525">
    <property type="component" value="Unassembled WGS sequence"/>
</dbReference>
<comment type="caution">
    <text evidence="1">The sequence shown here is derived from an EMBL/GenBank/DDBJ whole genome shotgun (WGS) entry which is preliminary data.</text>
</comment>
<dbReference type="EMBL" id="JARJCW010000003">
    <property type="protein sequence ID" value="KAJ7227008.1"/>
    <property type="molecule type" value="Genomic_DNA"/>
</dbReference>
<keyword evidence="2" id="KW-1185">Reference proteome</keyword>
<reference evidence="1" key="1">
    <citation type="submission" date="2023-03" db="EMBL/GenBank/DDBJ databases">
        <title>Massive genome expansion in bonnet fungi (Mycena s.s.) driven by repeated elements and novel gene families across ecological guilds.</title>
        <authorList>
            <consortium name="Lawrence Berkeley National Laboratory"/>
            <person name="Harder C.B."/>
            <person name="Miyauchi S."/>
            <person name="Viragh M."/>
            <person name="Kuo A."/>
            <person name="Thoen E."/>
            <person name="Andreopoulos B."/>
            <person name="Lu D."/>
            <person name="Skrede I."/>
            <person name="Drula E."/>
            <person name="Henrissat B."/>
            <person name="Morin E."/>
            <person name="Kohler A."/>
            <person name="Barry K."/>
            <person name="LaButti K."/>
            <person name="Morin E."/>
            <person name="Salamov A."/>
            <person name="Lipzen A."/>
            <person name="Mereny Z."/>
            <person name="Hegedus B."/>
            <person name="Baldrian P."/>
            <person name="Stursova M."/>
            <person name="Weitz H."/>
            <person name="Taylor A."/>
            <person name="Grigoriev I.V."/>
            <person name="Nagy L.G."/>
            <person name="Martin F."/>
            <person name="Kauserud H."/>
        </authorList>
    </citation>
    <scope>NUCLEOTIDE SEQUENCE</scope>
    <source>
        <strain evidence="1">9144</strain>
    </source>
</reference>
<name>A0AAD7E3R4_9AGAR</name>
<organism evidence="1 2">
    <name type="scientific">Mycena pura</name>
    <dbReference type="NCBI Taxonomy" id="153505"/>
    <lineage>
        <taxon>Eukaryota</taxon>
        <taxon>Fungi</taxon>
        <taxon>Dikarya</taxon>
        <taxon>Basidiomycota</taxon>
        <taxon>Agaricomycotina</taxon>
        <taxon>Agaricomycetes</taxon>
        <taxon>Agaricomycetidae</taxon>
        <taxon>Agaricales</taxon>
        <taxon>Marasmiineae</taxon>
        <taxon>Mycenaceae</taxon>
        <taxon>Mycena</taxon>
    </lineage>
</organism>
<gene>
    <name evidence="1" type="ORF">GGX14DRAFT_555587</name>
</gene>
<evidence type="ECO:0000313" key="2">
    <source>
        <dbReference type="Proteomes" id="UP001219525"/>
    </source>
</evidence>
<sequence length="62" mass="7547">MNNYSYPLGDWNYPQYPTQQQYMQNTTRYYQPDQYHDELQTYASAVQYARIKRKGESRPGDQ</sequence>